<organism evidence="2">
    <name type="scientific">Siphoviridae sp. ctOba29</name>
    <dbReference type="NCBI Taxonomy" id="2825480"/>
    <lineage>
        <taxon>Viruses</taxon>
        <taxon>Duplodnaviria</taxon>
        <taxon>Heunggongvirae</taxon>
        <taxon>Uroviricota</taxon>
        <taxon>Caudoviricetes</taxon>
    </lineage>
</organism>
<feature type="transmembrane region" description="Helical" evidence="1">
    <location>
        <begin position="20"/>
        <end position="38"/>
    </location>
</feature>
<accession>A0A8S5NVW7</accession>
<keyword evidence="1" id="KW-0812">Transmembrane</keyword>
<keyword evidence="1" id="KW-0472">Membrane</keyword>
<sequence>MYRATLPTLRAGATVPAYHYYLKIAPFGCLFIRAWRLFL</sequence>
<dbReference type="EMBL" id="BK015271">
    <property type="protein sequence ID" value="DAD98949.1"/>
    <property type="molecule type" value="Genomic_DNA"/>
</dbReference>
<evidence type="ECO:0000256" key="1">
    <source>
        <dbReference type="SAM" id="Phobius"/>
    </source>
</evidence>
<reference evidence="2" key="1">
    <citation type="journal article" date="2021" name="Proc. Natl. Acad. Sci. U.S.A.">
        <title>A Catalog of Tens of Thousands of Viruses from Human Metagenomes Reveals Hidden Associations with Chronic Diseases.</title>
        <authorList>
            <person name="Tisza M.J."/>
            <person name="Buck C.B."/>
        </authorList>
    </citation>
    <scope>NUCLEOTIDE SEQUENCE</scope>
    <source>
        <strain evidence="2">CtOba29</strain>
    </source>
</reference>
<name>A0A8S5NVW7_9CAUD</name>
<keyword evidence="1" id="KW-1133">Transmembrane helix</keyword>
<evidence type="ECO:0000313" key="2">
    <source>
        <dbReference type="EMBL" id="DAD98949.1"/>
    </source>
</evidence>
<protein>
    <submittedName>
        <fullName evidence="2">Uncharacterized protein</fullName>
    </submittedName>
</protein>
<proteinExistence type="predicted"/>